<keyword evidence="2" id="KW-1185">Reference proteome</keyword>
<sequence length="657" mass="69399">MPSHHGAPNHVVILGGGVTGLSAAFHLARKHPTVQITLVERSTRFGGWVRSERVQVADGDGNRGSVLLEAGPRTVRPNAKYIIELIRLLDLRSEVIYTPRGSPAARNRFLHVPPARGLQPLPSGPLSLFTLPLGRLVLGSVLAEPFVPANRPGKTPPPPPPPLPPAPSAQTARGTVIPTTTTTTTTTTTGAVQEDVDDDDESVDTFLSRRFGEAFARTLGSALVHGIYAADSRLLSVRAAFPALRASEARGNGSVVWGELGPPAWFGWRAAEARAELSTREEGGGEDDDDDDDEGEDATSVDREWEARFRANAALFSFREGMETLVHALVRALRGFPNVTLRSGTAARGVETVNDGDDLFFHIYLDTKRGEDDDADADAAVPAPATLRAAHVISALPLSVLDSILQPSAASARARAQTLPHLRANPLSSVTVLNLVFPSAPSGSTGTKATTSPPQLHPPGFGYLIPRPRQGYGRSLRVPSEPAPEGPGTGSGSGSEPEGGGEGEDPEPGLLGVVFDTAGLPEQDSGQDSGEGPSAGAGTARFTKMTAMLGGPYDVGSTRELLSSDARLVEVVLRRISAHLGHPLPRPAHYAVHRNEESIPMYVVGHTARMRQLERALRERWGGRMKVVGAGVGGVSVADCVKAGRQAAYDVGTQIKN</sequence>
<gene>
    <name evidence="1" type="ORF">F5148DRAFT_605035</name>
</gene>
<proteinExistence type="predicted"/>
<evidence type="ECO:0000313" key="1">
    <source>
        <dbReference type="EMBL" id="KAI9510301.1"/>
    </source>
</evidence>
<evidence type="ECO:0000313" key="2">
    <source>
        <dbReference type="Proteomes" id="UP001207468"/>
    </source>
</evidence>
<accession>A0ACC0UGB7</accession>
<reference evidence="1" key="1">
    <citation type="submission" date="2021-03" db="EMBL/GenBank/DDBJ databases">
        <title>Evolutionary priming and transition to the ectomycorrhizal habit in an iconic lineage of mushroom-forming fungi: is preadaptation a requirement?</title>
        <authorList>
            <consortium name="DOE Joint Genome Institute"/>
            <person name="Looney B.P."/>
            <person name="Miyauchi S."/>
            <person name="Morin E."/>
            <person name="Drula E."/>
            <person name="Courty P.E."/>
            <person name="Chicoki N."/>
            <person name="Fauchery L."/>
            <person name="Kohler A."/>
            <person name="Kuo A."/>
            <person name="LaButti K."/>
            <person name="Pangilinan J."/>
            <person name="Lipzen A."/>
            <person name="Riley R."/>
            <person name="Andreopoulos W."/>
            <person name="He G."/>
            <person name="Johnson J."/>
            <person name="Barry K.W."/>
            <person name="Grigoriev I.V."/>
            <person name="Nagy L."/>
            <person name="Hibbett D."/>
            <person name="Henrissat B."/>
            <person name="Matheny P.B."/>
            <person name="Labbe J."/>
            <person name="Martin A.F."/>
        </authorList>
    </citation>
    <scope>NUCLEOTIDE SEQUENCE</scope>
    <source>
        <strain evidence="1">BPL698</strain>
    </source>
</reference>
<organism evidence="1 2">
    <name type="scientific">Russula earlei</name>
    <dbReference type="NCBI Taxonomy" id="71964"/>
    <lineage>
        <taxon>Eukaryota</taxon>
        <taxon>Fungi</taxon>
        <taxon>Dikarya</taxon>
        <taxon>Basidiomycota</taxon>
        <taxon>Agaricomycotina</taxon>
        <taxon>Agaricomycetes</taxon>
        <taxon>Russulales</taxon>
        <taxon>Russulaceae</taxon>
        <taxon>Russula</taxon>
    </lineage>
</organism>
<name>A0ACC0UGB7_9AGAM</name>
<comment type="caution">
    <text evidence="1">The sequence shown here is derived from an EMBL/GenBank/DDBJ whole genome shotgun (WGS) entry which is preliminary data.</text>
</comment>
<dbReference type="EMBL" id="JAGFNK010000045">
    <property type="protein sequence ID" value="KAI9510301.1"/>
    <property type="molecule type" value="Genomic_DNA"/>
</dbReference>
<dbReference type="Proteomes" id="UP001207468">
    <property type="component" value="Unassembled WGS sequence"/>
</dbReference>
<protein>
    <submittedName>
        <fullName evidence="1">Uncharacterized protein</fullName>
    </submittedName>
</protein>